<dbReference type="CDD" id="cd00075">
    <property type="entry name" value="HATPase"/>
    <property type="match status" value="1"/>
</dbReference>
<comment type="caution">
    <text evidence="14">The sequence shown here is derived from an EMBL/GenBank/DDBJ whole genome shotgun (WGS) entry which is preliminary data.</text>
</comment>
<sequence length="451" mass="49156">MITGTPHSFKWRLVRWLVLFETAAISLVIAIAVGLLWATGYLIDGYENGNIDVLTDAIVRDGQNNLVVQETPELARLRREVGEIWFIARDRAGHRLSEGAVPLAFAFATAGLDRMNDGRFRLSPDKDSRPEAVVKWVDSPAGNIQIFTGTEGQLTLRRLLLGTSGAFLTIFVPMLLLLALATIIVTPIVVRRMLAGLSHAAAHAAHIEFDQQGVQMPIKGVPAEFLPLVEAFNNALKRLDEGYARHKRFLAQAAHELRTPIAILNTRVATLPPSDGKARLIEDTNRLATLAGQLLDLQRLGKRTTPFCPLDLRALAERVIVDLAPLAFAAGYEMSFDPADEPMIVLGDHSSLERALTNLVQNAIEHGGRRGKITFRVMAPARVEICDEGDGVPLAERERIFEPFSRLHPGGKGAGLGLSLVREIVHLHGGHVAIVDATSGGACFRIDLPPA</sequence>
<dbReference type="CDD" id="cd00082">
    <property type="entry name" value="HisKA"/>
    <property type="match status" value="1"/>
</dbReference>
<feature type="transmembrane region" description="Helical" evidence="11">
    <location>
        <begin position="16"/>
        <end position="38"/>
    </location>
</feature>
<keyword evidence="9" id="KW-0902">Two-component regulatory system</keyword>
<dbReference type="SUPFAM" id="SSF55874">
    <property type="entry name" value="ATPase domain of HSP90 chaperone/DNA topoisomerase II/histidine kinase"/>
    <property type="match status" value="1"/>
</dbReference>
<dbReference type="GO" id="GO:0005886">
    <property type="term" value="C:plasma membrane"/>
    <property type="evidence" value="ECO:0007669"/>
    <property type="project" value="TreeGrafter"/>
</dbReference>
<evidence type="ECO:0000259" key="12">
    <source>
        <dbReference type="PROSITE" id="PS50109"/>
    </source>
</evidence>
<keyword evidence="15" id="KW-1185">Reference proteome</keyword>
<dbReference type="EC" id="2.7.13.3" evidence="3"/>
<organism evidence="14 15">
    <name type="scientific">Ensifer canadensis</name>
    <dbReference type="NCBI Taxonomy" id="555315"/>
    <lineage>
        <taxon>Bacteria</taxon>
        <taxon>Pseudomonadati</taxon>
        <taxon>Pseudomonadota</taxon>
        <taxon>Alphaproteobacteria</taxon>
        <taxon>Hyphomicrobiales</taxon>
        <taxon>Rhizobiaceae</taxon>
        <taxon>Sinorhizobium/Ensifer group</taxon>
        <taxon>Ensifer</taxon>
    </lineage>
</organism>
<dbReference type="Gene3D" id="3.30.565.10">
    <property type="entry name" value="Histidine kinase-like ATPase, C-terminal domain"/>
    <property type="match status" value="1"/>
</dbReference>
<keyword evidence="6 11" id="KW-0812">Transmembrane</keyword>
<dbReference type="RefSeq" id="WP_057225059.1">
    <property type="nucleotide sequence ID" value="NZ_CP083371.1"/>
</dbReference>
<dbReference type="GO" id="GO:0000155">
    <property type="term" value="F:phosphorelay sensor kinase activity"/>
    <property type="evidence" value="ECO:0007669"/>
    <property type="project" value="InterPro"/>
</dbReference>
<evidence type="ECO:0000256" key="1">
    <source>
        <dbReference type="ARBA" id="ARBA00000085"/>
    </source>
</evidence>
<dbReference type="InterPro" id="IPR036890">
    <property type="entry name" value="HATPase_C_sf"/>
</dbReference>
<dbReference type="PRINTS" id="PR00344">
    <property type="entry name" value="BCTRLSENSOR"/>
</dbReference>
<evidence type="ECO:0000256" key="7">
    <source>
        <dbReference type="ARBA" id="ARBA00022777"/>
    </source>
</evidence>
<evidence type="ECO:0000256" key="6">
    <source>
        <dbReference type="ARBA" id="ARBA00022692"/>
    </source>
</evidence>
<dbReference type="Pfam" id="PF02518">
    <property type="entry name" value="HATPase_c"/>
    <property type="match status" value="1"/>
</dbReference>
<name>A0AAW4FS04_9HYPH</name>
<evidence type="ECO:0000256" key="2">
    <source>
        <dbReference type="ARBA" id="ARBA00004141"/>
    </source>
</evidence>
<accession>A0AAW4FS04</accession>
<dbReference type="AlphaFoldDB" id="A0AAW4FS04"/>
<dbReference type="PROSITE" id="PS50109">
    <property type="entry name" value="HIS_KIN"/>
    <property type="match status" value="1"/>
</dbReference>
<feature type="transmembrane region" description="Helical" evidence="11">
    <location>
        <begin position="166"/>
        <end position="190"/>
    </location>
</feature>
<dbReference type="SMART" id="SM00387">
    <property type="entry name" value="HATPase_c"/>
    <property type="match status" value="1"/>
</dbReference>
<gene>
    <name evidence="14" type="ORF">GFB56_25475</name>
</gene>
<keyword evidence="7 14" id="KW-0418">Kinase</keyword>
<evidence type="ECO:0000256" key="3">
    <source>
        <dbReference type="ARBA" id="ARBA00012438"/>
    </source>
</evidence>
<evidence type="ECO:0000256" key="9">
    <source>
        <dbReference type="ARBA" id="ARBA00023012"/>
    </source>
</evidence>
<dbReference type="EMBL" id="WXFA01000022">
    <property type="protein sequence ID" value="MBM3094100.1"/>
    <property type="molecule type" value="Genomic_DNA"/>
</dbReference>
<dbReference type="InterPro" id="IPR050428">
    <property type="entry name" value="TCS_sensor_his_kinase"/>
</dbReference>
<feature type="domain" description="Histidine kinase" evidence="12">
    <location>
        <begin position="252"/>
        <end position="451"/>
    </location>
</feature>
<dbReference type="InterPro" id="IPR005467">
    <property type="entry name" value="His_kinase_dom"/>
</dbReference>
<protein>
    <recommendedName>
        <fullName evidence="3">histidine kinase</fullName>
        <ecNumber evidence="3">2.7.13.3</ecNumber>
    </recommendedName>
</protein>
<keyword evidence="10 11" id="KW-0472">Membrane</keyword>
<reference evidence="14 15" key="1">
    <citation type="submission" date="2020-01" db="EMBL/GenBank/DDBJ databases">
        <title>Draft genome assembly of Ensifer adhaerens T173.</title>
        <authorList>
            <person name="Craig J.E."/>
            <person name="Stinchcombe J.R."/>
        </authorList>
    </citation>
    <scope>NUCLEOTIDE SEQUENCE [LARGE SCALE GENOMIC DNA]</scope>
    <source>
        <strain evidence="14 15">T173</strain>
    </source>
</reference>
<proteinExistence type="predicted"/>
<evidence type="ECO:0000259" key="13">
    <source>
        <dbReference type="PROSITE" id="PS50885"/>
    </source>
</evidence>
<evidence type="ECO:0000313" key="14">
    <source>
        <dbReference type="EMBL" id="MBM3094100.1"/>
    </source>
</evidence>
<feature type="domain" description="HAMP" evidence="13">
    <location>
        <begin position="191"/>
        <end position="244"/>
    </location>
</feature>
<keyword evidence="4" id="KW-0597">Phosphoprotein</keyword>
<keyword evidence="5" id="KW-0808">Transferase</keyword>
<dbReference type="InterPro" id="IPR003594">
    <property type="entry name" value="HATPase_dom"/>
</dbReference>
<dbReference type="InterPro" id="IPR003660">
    <property type="entry name" value="HAMP_dom"/>
</dbReference>
<dbReference type="InterPro" id="IPR036097">
    <property type="entry name" value="HisK_dim/P_sf"/>
</dbReference>
<comment type="catalytic activity">
    <reaction evidence="1">
        <text>ATP + protein L-histidine = ADP + protein N-phospho-L-histidine.</text>
        <dbReference type="EC" id="2.7.13.3"/>
    </reaction>
</comment>
<comment type="subcellular location">
    <subcellularLocation>
        <location evidence="2">Membrane</location>
        <topology evidence="2">Multi-pass membrane protein</topology>
    </subcellularLocation>
</comment>
<dbReference type="InterPro" id="IPR003661">
    <property type="entry name" value="HisK_dim/P_dom"/>
</dbReference>
<dbReference type="PANTHER" id="PTHR45436">
    <property type="entry name" value="SENSOR HISTIDINE KINASE YKOH"/>
    <property type="match status" value="1"/>
</dbReference>
<keyword evidence="8 11" id="KW-1133">Transmembrane helix</keyword>
<dbReference type="PANTHER" id="PTHR45436:SF15">
    <property type="entry name" value="SENSOR HISTIDINE KINASE CUSS"/>
    <property type="match status" value="1"/>
</dbReference>
<dbReference type="SUPFAM" id="SSF47384">
    <property type="entry name" value="Homodimeric domain of signal transducing histidine kinase"/>
    <property type="match status" value="1"/>
</dbReference>
<evidence type="ECO:0000256" key="8">
    <source>
        <dbReference type="ARBA" id="ARBA00022989"/>
    </source>
</evidence>
<dbReference type="InterPro" id="IPR004358">
    <property type="entry name" value="Sig_transdc_His_kin-like_C"/>
</dbReference>
<evidence type="ECO:0000256" key="4">
    <source>
        <dbReference type="ARBA" id="ARBA00022553"/>
    </source>
</evidence>
<dbReference type="SMART" id="SM00388">
    <property type="entry name" value="HisKA"/>
    <property type="match status" value="1"/>
</dbReference>
<evidence type="ECO:0000256" key="11">
    <source>
        <dbReference type="SAM" id="Phobius"/>
    </source>
</evidence>
<dbReference type="PROSITE" id="PS50885">
    <property type="entry name" value="HAMP"/>
    <property type="match status" value="1"/>
</dbReference>
<evidence type="ECO:0000256" key="10">
    <source>
        <dbReference type="ARBA" id="ARBA00023136"/>
    </source>
</evidence>
<dbReference type="Proteomes" id="UP000744980">
    <property type="component" value="Unassembled WGS sequence"/>
</dbReference>
<evidence type="ECO:0000313" key="15">
    <source>
        <dbReference type="Proteomes" id="UP000744980"/>
    </source>
</evidence>
<dbReference type="Gene3D" id="1.10.287.130">
    <property type="match status" value="1"/>
</dbReference>
<evidence type="ECO:0000256" key="5">
    <source>
        <dbReference type="ARBA" id="ARBA00022679"/>
    </source>
</evidence>